<keyword evidence="1" id="KW-0812">Transmembrane</keyword>
<evidence type="ECO:0000256" key="1">
    <source>
        <dbReference type="SAM" id="Phobius"/>
    </source>
</evidence>
<name>Q73MD8_TREDE</name>
<evidence type="ECO:0000313" key="3">
    <source>
        <dbReference type="Proteomes" id="UP000008212"/>
    </source>
</evidence>
<keyword evidence="1" id="KW-1133">Transmembrane helix</keyword>
<dbReference type="eggNOG" id="ENOG5030WYS">
    <property type="taxonomic scope" value="Bacteria"/>
</dbReference>
<dbReference type="PaxDb" id="243275-TDE_1570"/>
<feature type="transmembrane region" description="Helical" evidence="1">
    <location>
        <begin position="56"/>
        <end position="78"/>
    </location>
</feature>
<feature type="transmembrane region" description="Helical" evidence="1">
    <location>
        <begin position="7"/>
        <end position="36"/>
    </location>
</feature>
<dbReference type="OrthoDB" id="363274at2"/>
<gene>
    <name evidence="2" type="ordered locus">TDE_1570</name>
</gene>
<sequence length="154" mass="18092">MPRYIDNFFIILSFLPGLYWIILYILLLLYVIASWLGRLNRKMKTIIFSSLAVDTWFHIFRYTILPSIILIIFTIILGKRMYYGNMDYRYGSIKILIIFIVGVIWFLGAWIISSIQKKRAENGDLGFAYKMTAILSCILFPLIALIIVFFLVKQ</sequence>
<organism evidence="2 3">
    <name type="scientific">Treponema denticola (strain ATCC 35405 / DSM 14222 / CIP 103919 / JCM 8153 / KCTC 15104)</name>
    <dbReference type="NCBI Taxonomy" id="243275"/>
    <lineage>
        <taxon>Bacteria</taxon>
        <taxon>Pseudomonadati</taxon>
        <taxon>Spirochaetota</taxon>
        <taxon>Spirochaetia</taxon>
        <taxon>Spirochaetales</taxon>
        <taxon>Treponemataceae</taxon>
        <taxon>Treponema</taxon>
    </lineage>
</organism>
<dbReference type="HOGENOM" id="CLU_1805325_0_0_12"/>
<dbReference type="EMBL" id="AE017226">
    <property type="protein sequence ID" value="AAS12087.1"/>
    <property type="molecule type" value="Genomic_DNA"/>
</dbReference>
<evidence type="ECO:0000313" key="2">
    <source>
        <dbReference type="EMBL" id="AAS12087.1"/>
    </source>
</evidence>
<feature type="transmembrane region" description="Helical" evidence="1">
    <location>
        <begin position="90"/>
        <end position="112"/>
    </location>
</feature>
<accession>Q73MD8</accession>
<dbReference type="Proteomes" id="UP000008212">
    <property type="component" value="Chromosome"/>
</dbReference>
<reference evidence="2 3" key="1">
    <citation type="journal article" date="2004" name="Proc. Natl. Acad. Sci. U.S.A.">
        <title>Comparison of the genome of the oral pathogen Treponema denticola with other spirochete genomes.</title>
        <authorList>
            <person name="Seshadri R."/>
            <person name="Myers G.S."/>
            <person name="Tettelin H."/>
            <person name="Eisen J.A."/>
            <person name="Heidelberg J.F."/>
            <person name="Dodson R.J."/>
            <person name="Davidsen T.M."/>
            <person name="DeBoy R.T."/>
            <person name="Fouts D.E."/>
            <person name="Haft D.H."/>
            <person name="Selengut J."/>
            <person name="Ren Q."/>
            <person name="Brinkac L.M."/>
            <person name="Madupu R."/>
            <person name="Kolonay J."/>
            <person name="Durkin S.A."/>
            <person name="Daugherty S.C."/>
            <person name="Shetty J."/>
            <person name="Shvartsbeyn A."/>
            <person name="Gebregeorgis E."/>
            <person name="Geer K."/>
            <person name="Tsegaye G."/>
            <person name="Malek J."/>
            <person name="Ayodeji B."/>
            <person name="Shatsman S."/>
            <person name="McLeod M.P."/>
            <person name="Smajs D."/>
            <person name="Howell J.K."/>
            <person name="Pal S."/>
            <person name="Amin A."/>
            <person name="Vashisth P."/>
            <person name="McNeill T.Z."/>
            <person name="Xiang Q."/>
            <person name="Sodergren E."/>
            <person name="Baca E."/>
            <person name="Weinstock G.M."/>
            <person name="Norris S.J."/>
            <person name="Fraser C.M."/>
            <person name="Paulsen I.T."/>
        </authorList>
    </citation>
    <scope>NUCLEOTIDE SEQUENCE [LARGE SCALE GENOMIC DNA]</scope>
    <source>
        <strain evidence="3">ATCC 35405 / DSM 14222 / CIP 103919 / JCM 8153 / KCTC 15104</strain>
    </source>
</reference>
<proteinExistence type="predicted"/>
<feature type="transmembrane region" description="Helical" evidence="1">
    <location>
        <begin position="132"/>
        <end position="152"/>
    </location>
</feature>
<keyword evidence="3" id="KW-1185">Reference proteome</keyword>
<protein>
    <submittedName>
        <fullName evidence="2">Uncharacterized protein</fullName>
    </submittedName>
</protein>
<keyword evidence="1" id="KW-0472">Membrane</keyword>
<dbReference type="KEGG" id="tde:TDE_1570"/>
<dbReference type="STRING" id="243275.TDE_1570"/>
<dbReference type="AlphaFoldDB" id="Q73MD8"/>